<evidence type="ECO:0000259" key="2">
    <source>
        <dbReference type="Pfam" id="PF14347"/>
    </source>
</evidence>
<dbReference type="HOGENOM" id="CLU_1473161_0_0_6"/>
<dbReference type="Pfam" id="PF14347">
    <property type="entry name" value="DUF4399"/>
    <property type="match status" value="1"/>
</dbReference>
<comment type="caution">
    <text evidence="3">The sequence shown here is derived from an EMBL/GenBank/DDBJ whole genome shotgun (WGS) entry which is preliminary data.</text>
</comment>
<dbReference type="EMBL" id="AAPI01000001">
    <property type="protein sequence ID" value="EAS48172.1"/>
    <property type="molecule type" value="Genomic_DNA"/>
</dbReference>
<reference evidence="3 4" key="1">
    <citation type="submission" date="2006-03" db="EMBL/GenBank/DDBJ databases">
        <authorList>
            <person name="Giovannoni S.J."/>
            <person name="Cho J.-C."/>
            <person name="Ferriera S."/>
            <person name="Johnson J."/>
            <person name="Kravitz S."/>
            <person name="Halpern A."/>
            <person name="Remington K."/>
            <person name="Beeson K."/>
            <person name="Tran B."/>
            <person name="Rogers Y.-H."/>
            <person name="Friedman R."/>
            <person name="Venter J.C."/>
        </authorList>
    </citation>
    <scope>NUCLEOTIDE SEQUENCE [LARGE SCALE GENOMIC DNA]</scope>
    <source>
        <strain evidence="3 4">HTCC2207</strain>
    </source>
</reference>
<organism evidence="3 4">
    <name type="scientific">gamma proteobacterium HTCC2207</name>
    <dbReference type="NCBI Taxonomy" id="314287"/>
    <lineage>
        <taxon>Bacteria</taxon>
        <taxon>Pseudomonadati</taxon>
        <taxon>Pseudomonadota</taxon>
        <taxon>Gammaproteobacteria</taxon>
        <taxon>Cellvibrionales</taxon>
        <taxon>Porticoccaceae</taxon>
        <taxon>SAR92 clade</taxon>
    </lineage>
</organism>
<feature type="transmembrane region" description="Helical" evidence="1">
    <location>
        <begin position="29"/>
        <end position="47"/>
    </location>
</feature>
<feature type="domain" description="DUF4399" evidence="2">
    <location>
        <begin position="92"/>
        <end position="183"/>
    </location>
</feature>
<dbReference type="InterPro" id="IPR025512">
    <property type="entry name" value="DUF4399"/>
</dbReference>
<evidence type="ECO:0000313" key="3">
    <source>
        <dbReference type="EMBL" id="EAS48172.1"/>
    </source>
</evidence>
<sequence>MFKVLGLSPALSLVTRALSSLTALFSLTAFFSLTALFSLTAVAGGHLPGEKGAHEHHHHDHGSMHAASAAVAQVSFIQPTDGQVFKTGEVSVVFGIEGMSVAPAGTDTPNSGHHHLLINVEQMPDMTMPLPASDSIRHFGKGQTETTLNLAPGTHRLQLLLGNYAHIPHNPPVMSDVIEITVK</sequence>
<proteinExistence type="predicted"/>
<dbReference type="OrthoDB" id="531568at2"/>
<dbReference type="STRING" id="314287.GB2207_10186"/>
<keyword evidence="1" id="KW-1133">Transmembrane helix</keyword>
<keyword evidence="4" id="KW-1185">Reference proteome</keyword>
<protein>
    <recommendedName>
        <fullName evidence="2">DUF4399 domain-containing protein</fullName>
    </recommendedName>
</protein>
<keyword evidence="1" id="KW-0812">Transmembrane</keyword>
<dbReference type="AlphaFoldDB" id="Q1YU86"/>
<name>Q1YU86_9GAMM</name>
<dbReference type="eggNOG" id="ENOG5032RWS">
    <property type="taxonomic scope" value="Bacteria"/>
</dbReference>
<dbReference type="Proteomes" id="UP000005555">
    <property type="component" value="Unassembled WGS sequence"/>
</dbReference>
<accession>Q1YU86</accession>
<keyword evidence="1" id="KW-0472">Membrane</keyword>
<gene>
    <name evidence="3" type="ORF">GB2207_10186</name>
</gene>
<evidence type="ECO:0000256" key="1">
    <source>
        <dbReference type="SAM" id="Phobius"/>
    </source>
</evidence>
<evidence type="ECO:0000313" key="4">
    <source>
        <dbReference type="Proteomes" id="UP000005555"/>
    </source>
</evidence>